<dbReference type="SUPFAM" id="SSF52172">
    <property type="entry name" value="CheY-like"/>
    <property type="match status" value="1"/>
</dbReference>
<dbReference type="PIRSF" id="PIRSF000876">
    <property type="entry name" value="RR_chemtxs_CheB"/>
    <property type="match status" value="1"/>
</dbReference>
<dbReference type="PROSITE" id="PS50122">
    <property type="entry name" value="CHEB"/>
    <property type="match status" value="1"/>
</dbReference>
<comment type="catalytic activity">
    <reaction evidence="4 5">
        <text>[protein]-L-glutamate 5-O-methyl ester + H2O = L-glutamyl-[protein] + methanol + H(+)</text>
        <dbReference type="Rhea" id="RHEA:23236"/>
        <dbReference type="Rhea" id="RHEA-COMP:10208"/>
        <dbReference type="Rhea" id="RHEA-COMP:10311"/>
        <dbReference type="ChEBI" id="CHEBI:15377"/>
        <dbReference type="ChEBI" id="CHEBI:15378"/>
        <dbReference type="ChEBI" id="CHEBI:17790"/>
        <dbReference type="ChEBI" id="CHEBI:29973"/>
        <dbReference type="ChEBI" id="CHEBI:82795"/>
        <dbReference type="EC" id="3.1.1.61"/>
    </reaction>
</comment>
<dbReference type="PROSITE" id="PS50110">
    <property type="entry name" value="RESPONSE_REGULATORY"/>
    <property type="match status" value="1"/>
</dbReference>
<reference evidence="10 11" key="1">
    <citation type="journal article" date="2013" name="Nature">
        <title>Anaerobic oxidation of methane coupled to nitrate reduction in a novel archaeal lineage.</title>
        <authorList>
            <person name="Haroon M.F."/>
            <person name="Hu S."/>
            <person name="Shi Y."/>
            <person name="Imelfort M."/>
            <person name="Keller J."/>
            <person name="Hugenholtz P."/>
            <person name="Yuan Z."/>
            <person name="Tyson G.W."/>
        </authorList>
    </citation>
    <scope>NUCLEOTIDE SEQUENCE [LARGE SCALE GENOMIC DNA]</scope>
    <source>
        <strain evidence="10 11">ANME-2d</strain>
    </source>
</reference>
<evidence type="ECO:0000256" key="1">
    <source>
        <dbReference type="ARBA" id="ARBA00022490"/>
    </source>
</evidence>
<gene>
    <name evidence="5" type="primary">cheB</name>
    <name evidence="10" type="ORF">ANME2D_03161</name>
</gene>
<keyword evidence="11" id="KW-1185">Reference proteome</keyword>
<comment type="PTM">
    <text evidence="5">Phosphorylated by CheA. Phosphorylation of the N-terminal regulatory domain activates the methylesterase activity.</text>
</comment>
<comment type="subcellular location">
    <subcellularLocation>
        <location evidence="5">Cytoplasm</location>
    </subcellularLocation>
</comment>
<dbReference type="GO" id="GO:0000156">
    <property type="term" value="F:phosphorelay response regulator activity"/>
    <property type="evidence" value="ECO:0007669"/>
    <property type="project" value="InterPro"/>
</dbReference>
<comment type="caution">
    <text evidence="10">The sequence shown here is derived from an EMBL/GenBank/DDBJ whole genome shotgun (WGS) entry which is preliminary data.</text>
</comment>
<dbReference type="InterPro" id="IPR008248">
    <property type="entry name" value="CheB-like"/>
</dbReference>
<evidence type="ECO:0000313" key="11">
    <source>
        <dbReference type="Proteomes" id="UP000027153"/>
    </source>
</evidence>
<keyword evidence="3 5" id="KW-0378">Hydrolase</keyword>
<dbReference type="GO" id="GO:0006935">
    <property type="term" value="P:chemotaxis"/>
    <property type="evidence" value="ECO:0007669"/>
    <property type="project" value="UniProtKB-UniRule"/>
</dbReference>
<evidence type="ECO:0000256" key="2">
    <source>
        <dbReference type="ARBA" id="ARBA00022500"/>
    </source>
</evidence>
<dbReference type="InterPro" id="IPR001789">
    <property type="entry name" value="Sig_transdc_resp-reg_receiver"/>
</dbReference>
<keyword evidence="5 7" id="KW-0597">Phosphoprotein</keyword>
<dbReference type="Proteomes" id="UP000027153">
    <property type="component" value="Unassembled WGS sequence"/>
</dbReference>
<dbReference type="GO" id="GO:0005737">
    <property type="term" value="C:cytoplasm"/>
    <property type="evidence" value="ECO:0007669"/>
    <property type="project" value="UniProtKB-SubCell"/>
</dbReference>
<dbReference type="CDD" id="cd16432">
    <property type="entry name" value="CheB_Rec"/>
    <property type="match status" value="1"/>
</dbReference>
<dbReference type="Gene3D" id="3.40.50.2300">
    <property type="match status" value="1"/>
</dbReference>
<dbReference type="PANTHER" id="PTHR42872">
    <property type="entry name" value="PROTEIN-GLUTAMATE METHYLESTERASE/PROTEIN-GLUTAMINE GLUTAMINASE"/>
    <property type="match status" value="1"/>
</dbReference>
<feature type="domain" description="CheB-type methylesterase" evidence="9">
    <location>
        <begin position="160"/>
        <end position="354"/>
    </location>
</feature>
<dbReference type="InterPro" id="IPR000673">
    <property type="entry name" value="Sig_transdc_resp-reg_Me-estase"/>
</dbReference>
<dbReference type="InterPro" id="IPR035909">
    <property type="entry name" value="CheB_C"/>
</dbReference>
<dbReference type="RefSeq" id="WP_048093336.1">
    <property type="nucleotide sequence ID" value="NZ_JMIY01000007.1"/>
</dbReference>
<dbReference type="NCBIfam" id="NF001965">
    <property type="entry name" value="PRK00742.1"/>
    <property type="match status" value="1"/>
</dbReference>
<dbReference type="AlphaFoldDB" id="A0A062V5P4"/>
<feature type="active site" evidence="5 6">
    <location>
        <position position="299"/>
    </location>
</feature>
<dbReference type="PATRIC" id="fig|1392998.3.peg.2719"/>
<accession>A0A062V5P4</accession>
<keyword evidence="2 5" id="KW-0145">Chemotaxis</keyword>
<dbReference type="Gene3D" id="3.40.50.180">
    <property type="entry name" value="Methylesterase CheB, C-terminal domain"/>
    <property type="match status" value="1"/>
</dbReference>
<dbReference type="GO" id="GO:0008984">
    <property type="term" value="F:protein-glutamate methylesterase activity"/>
    <property type="evidence" value="ECO:0007669"/>
    <property type="project" value="UniProtKB-UniRule"/>
</dbReference>
<dbReference type="Pfam" id="PF01339">
    <property type="entry name" value="CheB_methylest"/>
    <property type="match status" value="1"/>
</dbReference>
<dbReference type="Pfam" id="PF00072">
    <property type="entry name" value="Response_reg"/>
    <property type="match status" value="1"/>
</dbReference>
<dbReference type="InterPro" id="IPR011006">
    <property type="entry name" value="CheY-like_superfamily"/>
</dbReference>
<comment type="domain">
    <text evidence="5">Contains a C-terminal catalytic domain, and an N-terminal region which modulates catalytic activity.</text>
</comment>
<dbReference type="HAMAP" id="MF_00099">
    <property type="entry name" value="CheB_chemtxs"/>
    <property type="match status" value="1"/>
</dbReference>
<evidence type="ECO:0000256" key="5">
    <source>
        <dbReference type="HAMAP-Rule" id="MF_00099"/>
    </source>
</evidence>
<comment type="function">
    <text evidence="5">Involved in chemotaxis. Part of a chemotaxis signal transduction system that modulates chemotaxis in response to various stimuli. Catalyzes the demethylation of specific methylglutamate residues introduced into the chemoreceptors (methyl-accepting chemotaxis proteins or MCP) by CheR. Also mediates the irreversible deamidation of specific glutamine residues to glutamic acid.</text>
</comment>
<proteinExistence type="inferred from homology"/>
<evidence type="ECO:0000259" key="8">
    <source>
        <dbReference type="PROSITE" id="PS50110"/>
    </source>
</evidence>
<dbReference type="OrthoDB" id="2857at2157"/>
<dbReference type="PANTHER" id="PTHR42872:SF6">
    <property type="entry name" value="PROTEIN-GLUTAMATE METHYLESTERASE_PROTEIN-GLUTAMINE GLUTAMINASE"/>
    <property type="match status" value="1"/>
</dbReference>
<dbReference type="CDD" id="cd17541">
    <property type="entry name" value="REC_CheB-like"/>
    <property type="match status" value="1"/>
</dbReference>
<evidence type="ECO:0000256" key="7">
    <source>
        <dbReference type="PROSITE-ProRule" id="PRU00169"/>
    </source>
</evidence>
<comment type="catalytic activity">
    <reaction evidence="5">
        <text>L-glutaminyl-[protein] + H2O = L-glutamyl-[protein] + NH4(+)</text>
        <dbReference type="Rhea" id="RHEA:16441"/>
        <dbReference type="Rhea" id="RHEA-COMP:10207"/>
        <dbReference type="Rhea" id="RHEA-COMP:10208"/>
        <dbReference type="ChEBI" id="CHEBI:15377"/>
        <dbReference type="ChEBI" id="CHEBI:28938"/>
        <dbReference type="ChEBI" id="CHEBI:29973"/>
        <dbReference type="ChEBI" id="CHEBI:30011"/>
        <dbReference type="EC" id="3.5.1.44"/>
    </reaction>
</comment>
<comment type="similarity">
    <text evidence="5">Belongs to the CheB family.</text>
</comment>
<evidence type="ECO:0000313" key="10">
    <source>
        <dbReference type="EMBL" id="KCZ71129.1"/>
    </source>
</evidence>
<dbReference type="SUPFAM" id="SSF52738">
    <property type="entry name" value="Methylesterase CheB, C-terminal domain"/>
    <property type="match status" value="1"/>
</dbReference>
<evidence type="ECO:0000256" key="3">
    <source>
        <dbReference type="ARBA" id="ARBA00022801"/>
    </source>
</evidence>
<dbReference type="GO" id="GO:0050568">
    <property type="term" value="F:protein-glutamine glutaminase activity"/>
    <property type="evidence" value="ECO:0007669"/>
    <property type="project" value="UniProtKB-UniRule"/>
</dbReference>
<feature type="active site" evidence="5 6">
    <location>
        <position position="172"/>
    </location>
</feature>
<keyword evidence="1 5" id="KW-0963">Cytoplasm</keyword>
<dbReference type="EC" id="3.1.1.61" evidence="5"/>
<evidence type="ECO:0000259" key="9">
    <source>
        <dbReference type="PROSITE" id="PS50122"/>
    </source>
</evidence>
<evidence type="ECO:0000256" key="4">
    <source>
        <dbReference type="ARBA" id="ARBA00048267"/>
    </source>
</evidence>
<feature type="active site" evidence="5 6">
    <location>
        <position position="199"/>
    </location>
</feature>
<feature type="domain" description="Response regulatory" evidence="8">
    <location>
        <begin position="5"/>
        <end position="120"/>
    </location>
</feature>
<protein>
    <recommendedName>
        <fullName evidence="5">Protein-glutamate methylesterase/protein-glutamine glutaminase</fullName>
        <ecNumber evidence="5">3.1.1.61</ecNumber>
        <ecNumber evidence="5">3.5.1.44</ecNumber>
    </recommendedName>
</protein>
<organism evidence="10 11">
    <name type="scientific">Candidatus Methanoperedens nitratireducens</name>
    <dbReference type="NCBI Taxonomy" id="1392998"/>
    <lineage>
        <taxon>Archaea</taxon>
        <taxon>Methanobacteriati</taxon>
        <taxon>Methanobacteriota</taxon>
        <taxon>Stenosarchaea group</taxon>
        <taxon>Methanomicrobia</taxon>
        <taxon>Methanosarcinales</taxon>
        <taxon>ANME-2 cluster</taxon>
        <taxon>Candidatus Methanoperedentaceae</taxon>
        <taxon>Candidatus Methanoperedens</taxon>
    </lineage>
</organism>
<dbReference type="SMART" id="SM00448">
    <property type="entry name" value="REC"/>
    <property type="match status" value="1"/>
</dbReference>
<feature type="modified residue" description="4-aspartylphosphate" evidence="5 7">
    <location>
        <position position="56"/>
    </location>
</feature>
<name>A0A062V5P4_9EURY</name>
<dbReference type="EMBL" id="JMIY01000007">
    <property type="protein sequence ID" value="KCZ71129.1"/>
    <property type="molecule type" value="Genomic_DNA"/>
</dbReference>
<dbReference type="EC" id="3.5.1.44" evidence="5"/>
<evidence type="ECO:0000256" key="6">
    <source>
        <dbReference type="PROSITE-ProRule" id="PRU00050"/>
    </source>
</evidence>
<sequence length="354" mass="38345">MPVIRVLVVDDSAFMRKVIGDILASCPDIEVIARAKNGHDAIEKVTRLKPDVVTMDIEMPVLDGLQALGYIMSECPTPVIVLSAAGSADVTITAFNYGAVDFILKPSGEISRDIDNVKDELIKKVKAAASVSIQKLGFIEEQDRRKIKGNKKEKSVHLKRAKPKKIVIIGSSTGGPRALQQVIPLLPPTFDAPVLVVQHMPSGFTRSLADRLNSQSRIKVREAVDGDIVEPGTVLIAPGDYHMIIKQQKINRETREVIALTKGERVQGVRPSVDVLLNSVIPIYGQRALGVILTGMGSDGYIGIRNLKSAGGKVIAEDESTCVIYGMPKAVIEQELADYILPINKIAEGIMQTA</sequence>